<gene>
    <name evidence="8" type="ORF">ACJMK2_016953</name>
</gene>
<dbReference type="GO" id="GO:0005524">
    <property type="term" value="F:ATP binding"/>
    <property type="evidence" value="ECO:0007669"/>
    <property type="project" value="UniProtKB-KW"/>
</dbReference>
<reference evidence="8 9" key="1">
    <citation type="submission" date="2024-11" db="EMBL/GenBank/DDBJ databases">
        <title>Chromosome-level genome assembly of the freshwater bivalve Anodonta woodiana.</title>
        <authorList>
            <person name="Chen X."/>
        </authorList>
    </citation>
    <scope>NUCLEOTIDE SEQUENCE [LARGE SCALE GENOMIC DNA]</scope>
    <source>
        <strain evidence="8">MN2024</strain>
        <tissue evidence="8">Gills</tissue>
    </source>
</reference>
<keyword evidence="9" id="KW-1185">Reference proteome</keyword>
<comment type="similarity">
    <text evidence="1">Belongs to the IPK1 type 2 family.</text>
</comment>
<dbReference type="InterPro" id="IPR009286">
    <property type="entry name" value="Ins_P5_2-kin"/>
</dbReference>
<dbReference type="Pfam" id="PF06090">
    <property type="entry name" value="Ins_P5_2-kin"/>
    <property type="match status" value="1"/>
</dbReference>
<evidence type="ECO:0000256" key="2">
    <source>
        <dbReference type="ARBA" id="ARBA00012023"/>
    </source>
</evidence>
<dbReference type="EMBL" id="JBJQND010000015">
    <property type="protein sequence ID" value="KAL3853414.1"/>
    <property type="molecule type" value="Genomic_DNA"/>
</dbReference>
<evidence type="ECO:0000313" key="8">
    <source>
        <dbReference type="EMBL" id="KAL3853414.1"/>
    </source>
</evidence>
<dbReference type="GO" id="GO:0035299">
    <property type="term" value="F:inositol-1,3,4,5,6-pentakisphosphate 2-kinase activity"/>
    <property type="evidence" value="ECO:0007669"/>
    <property type="project" value="UniProtKB-EC"/>
</dbReference>
<dbReference type="Proteomes" id="UP001634394">
    <property type="component" value="Unassembled WGS sequence"/>
</dbReference>
<evidence type="ECO:0000256" key="7">
    <source>
        <dbReference type="RuleBase" id="RU364126"/>
    </source>
</evidence>
<proteinExistence type="inferred from homology"/>
<keyword evidence="5 7" id="KW-0418">Kinase</keyword>
<accession>A0ABD3UVC4</accession>
<dbReference type="Gene3D" id="3.30.200.110">
    <property type="entry name" value="Inositol-pentakisphosphate 2-kinase, N-lobe"/>
    <property type="match status" value="1"/>
</dbReference>
<comment type="domain">
    <text evidence="7">The EXKPK motif is conserved in inositol-pentakisphosphate 2-kinases of both family 1 and 2.</text>
</comment>
<dbReference type="AlphaFoldDB" id="A0ABD3UVC4"/>
<keyword evidence="4 7" id="KW-0547">Nucleotide-binding</keyword>
<evidence type="ECO:0000256" key="6">
    <source>
        <dbReference type="ARBA" id="ARBA00022840"/>
    </source>
</evidence>
<comment type="function">
    <text evidence="7">Phosphorylates Ins(1,3,4,5,6)P5 at position 2 to form Ins(1,2,3,4,5,6)P6 (InsP6 or phytate).</text>
</comment>
<keyword evidence="6 7" id="KW-0067">ATP-binding</keyword>
<dbReference type="EC" id="2.7.1.158" evidence="2 7"/>
<evidence type="ECO:0000256" key="3">
    <source>
        <dbReference type="ARBA" id="ARBA00022679"/>
    </source>
</evidence>
<evidence type="ECO:0000256" key="5">
    <source>
        <dbReference type="ARBA" id="ARBA00022777"/>
    </source>
</evidence>
<comment type="caution">
    <text evidence="8">The sequence shown here is derived from an EMBL/GenBank/DDBJ whole genome shotgun (WGS) entry which is preliminary data.</text>
</comment>
<dbReference type="PANTHER" id="PTHR14456">
    <property type="entry name" value="INOSITOL POLYPHOSPHATE KINASE 1"/>
    <property type="match status" value="1"/>
</dbReference>
<evidence type="ECO:0000256" key="1">
    <source>
        <dbReference type="ARBA" id="ARBA00007229"/>
    </source>
</evidence>
<name>A0ABD3UVC4_SINWO</name>
<dbReference type="PANTHER" id="PTHR14456:SF2">
    <property type="entry name" value="INOSITOL-PENTAKISPHOSPHATE 2-KINASE"/>
    <property type="match status" value="1"/>
</dbReference>
<comment type="catalytic activity">
    <reaction evidence="7">
        <text>1D-myo-inositol 1,3,4,5,6-pentakisphosphate + ATP = 1D-myo-inositol hexakisphosphate + ADP + H(+)</text>
        <dbReference type="Rhea" id="RHEA:20313"/>
        <dbReference type="ChEBI" id="CHEBI:15378"/>
        <dbReference type="ChEBI" id="CHEBI:30616"/>
        <dbReference type="ChEBI" id="CHEBI:57733"/>
        <dbReference type="ChEBI" id="CHEBI:58130"/>
        <dbReference type="ChEBI" id="CHEBI:456216"/>
        <dbReference type="EC" id="2.7.1.158"/>
    </reaction>
</comment>
<dbReference type="InterPro" id="IPR043001">
    <property type="entry name" value="IP5_2-K_N_lobe"/>
</dbReference>
<keyword evidence="3 7" id="KW-0808">Transferase</keyword>
<organism evidence="8 9">
    <name type="scientific">Sinanodonta woodiana</name>
    <name type="common">Chinese pond mussel</name>
    <name type="synonym">Anodonta woodiana</name>
    <dbReference type="NCBI Taxonomy" id="1069815"/>
    <lineage>
        <taxon>Eukaryota</taxon>
        <taxon>Metazoa</taxon>
        <taxon>Spiralia</taxon>
        <taxon>Lophotrochozoa</taxon>
        <taxon>Mollusca</taxon>
        <taxon>Bivalvia</taxon>
        <taxon>Autobranchia</taxon>
        <taxon>Heteroconchia</taxon>
        <taxon>Palaeoheterodonta</taxon>
        <taxon>Unionida</taxon>
        <taxon>Unionoidea</taxon>
        <taxon>Unionidae</taxon>
        <taxon>Unioninae</taxon>
        <taxon>Sinanodonta</taxon>
    </lineage>
</organism>
<evidence type="ECO:0000256" key="4">
    <source>
        <dbReference type="ARBA" id="ARBA00022741"/>
    </source>
</evidence>
<protein>
    <recommendedName>
        <fullName evidence="2 7">Inositol-pentakisphosphate 2-kinase</fullName>
        <ecNumber evidence="2 7">2.7.1.158</ecNumber>
    </recommendedName>
</protein>
<evidence type="ECO:0000313" key="9">
    <source>
        <dbReference type="Proteomes" id="UP001634394"/>
    </source>
</evidence>
<sequence>MATVAKQKKWMFRGEGNCSLVLANCEEKSVYRFPKKNHWGKENCPDAQSKADRIHMELQSVVDYMTNIMQPLLGSYYVVLPVLVAIPDGLSEEAEREVISSRPAHRKGKEVQSYTVEPVSKSALILPDLSYVIGYEVSPTTGATISVEIKPKKAFMHSNESCSQSKNLERFQVCKFCMHQRLKAKEGQWPKTSRYCPLDLFSGDIERMCHSLLALADTPQNNFRICLNGEEVHGAWRKHDFNIVLETLFGPCTNGHNNGNSRPKNLQLLDLIIKALLSVPESNDGRTDVPLVEFPAQYCQNSSYVQQQQKHQLQTGKKFTLVKGCVLERVLSVQRMDDLDIHGVFPLYQKLEEHLQHHSEESSSWCLDGPYDYESWLGSCEKCEVQTCGNNCNLEKQDQITEAVDKVKRFLISKTMQDCSIMVALQRVSEKTSSKDSYLTDPQGRLYRFSVSIIDLDPKPFNKILTYYRQDAKISKAYREAVDKMQTPTLSEEIQSRLT</sequence>